<dbReference type="EMBL" id="CAIZ01000166">
    <property type="protein sequence ID" value="CCH71387.1"/>
    <property type="molecule type" value="Genomic_DNA"/>
</dbReference>
<dbReference type="PANTHER" id="PTHR35525">
    <property type="entry name" value="BLL6575 PROTEIN"/>
    <property type="match status" value="1"/>
</dbReference>
<evidence type="ECO:0000313" key="2">
    <source>
        <dbReference type="EMBL" id="CCH71387.1"/>
    </source>
</evidence>
<keyword evidence="3" id="KW-1185">Reference proteome</keyword>
<dbReference type="Pfam" id="PF11706">
    <property type="entry name" value="zf-CGNR"/>
    <property type="match status" value="1"/>
</dbReference>
<sequence length="181" mass="20163">MIFAPDTEVTLQWAATLVNTKPTVGAPETLNTVADLLEHMAGWSWTGSMPDNDTDLAQVRRVRDRLRTLWDVDVDQAVDIVNALLRDGRAMPQLVIHEPFGWHIHGTEPDAPIAVRMAVDAAMAMVDVIRTDTLDRLRLCDREDCDNVLVDLTKNQSRKFCDTACANRAHAAAYRARKAAT</sequence>
<organism evidence="2 3">
    <name type="scientific">Phycicoccus elongatus Lp2</name>
    <dbReference type="NCBI Taxonomy" id="1193181"/>
    <lineage>
        <taxon>Bacteria</taxon>
        <taxon>Bacillati</taxon>
        <taxon>Actinomycetota</taxon>
        <taxon>Actinomycetes</taxon>
        <taxon>Micrococcales</taxon>
        <taxon>Intrasporangiaceae</taxon>
        <taxon>Phycicoccus</taxon>
    </lineage>
</organism>
<protein>
    <recommendedName>
        <fullName evidence="1">Zinc finger CGNR domain-containing protein</fullName>
    </recommendedName>
</protein>
<evidence type="ECO:0000259" key="1">
    <source>
        <dbReference type="Pfam" id="PF11706"/>
    </source>
</evidence>
<dbReference type="Gene3D" id="1.10.3300.10">
    <property type="entry name" value="Jann2411-like domain"/>
    <property type="match status" value="1"/>
</dbReference>
<dbReference type="SUPFAM" id="SSF160904">
    <property type="entry name" value="Jann2411-like"/>
    <property type="match status" value="1"/>
</dbReference>
<dbReference type="InterPro" id="IPR021005">
    <property type="entry name" value="Znf_CGNR"/>
</dbReference>
<comment type="caution">
    <text evidence="2">The sequence shown here is derived from an EMBL/GenBank/DDBJ whole genome shotgun (WGS) entry which is preliminary data.</text>
</comment>
<feature type="domain" description="Zinc finger CGNR" evidence="1">
    <location>
        <begin position="136"/>
        <end position="178"/>
    </location>
</feature>
<proteinExistence type="predicted"/>
<dbReference type="Pfam" id="PF07336">
    <property type="entry name" value="ABATE"/>
    <property type="match status" value="1"/>
</dbReference>
<dbReference type="Proteomes" id="UP000013167">
    <property type="component" value="Unassembled WGS sequence"/>
</dbReference>
<dbReference type="OrthoDB" id="3531194at2"/>
<dbReference type="InterPro" id="IPR010852">
    <property type="entry name" value="ABATE"/>
</dbReference>
<dbReference type="PANTHER" id="PTHR35525:SF3">
    <property type="entry name" value="BLL6575 PROTEIN"/>
    <property type="match status" value="1"/>
</dbReference>
<gene>
    <name evidence="2" type="ORF">BN10_920017</name>
</gene>
<dbReference type="InterPro" id="IPR023286">
    <property type="entry name" value="ABATE_dom_sf"/>
</dbReference>
<dbReference type="AlphaFoldDB" id="N0E3C1"/>
<dbReference type="HOGENOM" id="CLU_087298_1_0_11"/>
<reference evidence="2 3" key="1">
    <citation type="journal article" date="2013" name="ISME J.">
        <title>A metabolic model for members of the genus Tetrasphaera involved in enhanced biological phosphorus removal.</title>
        <authorList>
            <person name="Kristiansen R."/>
            <person name="Nguyen H.T.T."/>
            <person name="Saunders A.M."/>
            <person name="Nielsen J.L."/>
            <person name="Wimmer R."/>
            <person name="Le V.Q."/>
            <person name="McIlroy S.J."/>
            <person name="Petrovski S."/>
            <person name="Seviour R.J."/>
            <person name="Calteau A."/>
            <person name="Nielsen K.L."/>
            <person name="Nielsen P.H."/>
        </authorList>
    </citation>
    <scope>NUCLEOTIDE SEQUENCE [LARGE SCALE GENOMIC DNA]</scope>
    <source>
        <strain evidence="2 3">Lp2</strain>
    </source>
</reference>
<accession>N0E3C1</accession>
<evidence type="ECO:0000313" key="3">
    <source>
        <dbReference type="Proteomes" id="UP000013167"/>
    </source>
</evidence>
<name>N0E3C1_9MICO</name>
<dbReference type="eggNOG" id="COG5516">
    <property type="taxonomic scope" value="Bacteria"/>
</dbReference>
<dbReference type="STRING" id="1193181.BN10_920017"/>